<dbReference type="GO" id="GO:0033540">
    <property type="term" value="P:fatty acid beta-oxidation using acyl-CoA oxidase"/>
    <property type="evidence" value="ECO:0007669"/>
    <property type="project" value="TreeGrafter"/>
</dbReference>
<sequence length="467" mass="52493">MTTANKDLARERANLSFNVKDLTNLLSGGLKVTERRRFLRSLVDNDPVFDVRDRPFISRAQYYVRVLEKIKRLIELKKEHNLDSENYLFLRSSTGEALPILLHEDLFIPTLKGQMSDEQLAQWLPLAENYQIFGCYAQTELGHGSNLRKLETTATFIHETDEFELHSPTLTSLKWWPGALARSSNYAAVFARLILPDGKDYGMHVFLTQIRDENHEPIPGVEVGDIGECDGRDIEVVVVRNGVGVRHSCPSGSIEHGGRRKPECTPPRSYINGPKTPSRRSYLLTNSHSIVPTGPKLGFNSIDNGYLRLTRVRIPRSQMMMRFSKISRDGVYSQPLHDKLSYATMVSVRTNIVENSSGSLAKAMTIAIRYSAVRHQGNDPSGTGEYQVLDYTKQQHTLMTSLALTYALHYTGRYMRDMYEANLRNVMSGGDTSMMQDVHAVSSGLKAVCSQLVLESIETARQACGGE</sequence>
<dbReference type="InterPro" id="IPR012258">
    <property type="entry name" value="Acyl-CoA_oxidase"/>
</dbReference>
<dbReference type="Pfam" id="PF22924">
    <property type="entry name" value="ACOX_C_alpha1"/>
    <property type="match status" value="1"/>
</dbReference>
<dbReference type="GO" id="GO:0071949">
    <property type="term" value="F:FAD binding"/>
    <property type="evidence" value="ECO:0007669"/>
    <property type="project" value="InterPro"/>
</dbReference>
<organism evidence="3 4">
    <name type="scientific">Jimgerdemannia flammicorona</name>
    <dbReference type="NCBI Taxonomy" id="994334"/>
    <lineage>
        <taxon>Eukaryota</taxon>
        <taxon>Fungi</taxon>
        <taxon>Fungi incertae sedis</taxon>
        <taxon>Mucoromycota</taxon>
        <taxon>Mucoromycotina</taxon>
        <taxon>Endogonomycetes</taxon>
        <taxon>Endogonales</taxon>
        <taxon>Endogonaceae</taxon>
        <taxon>Jimgerdemannia</taxon>
    </lineage>
</organism>
<dbReference type="Gene3D" id="1.20.140.10">
    <property type="entry name" value="Butyryl-CoA Dehydrogenase, subunit A, domain 3"/>
    <property type="match status" value="1"/>
</dbReference>
<dbReference type="SUPFAM" id="SSF56645">
    <property type="entry name" value="Acyl-CoA dehydrogenase NM domain-like"/>
    <property type="match status" value="1"/>
</dbReference>
<dbReference type="AlphaFoldDB" id="A0A433DCL5"/>
<accession>A0A433DCL5</accession>
<dbReference type="PANTHER" id="PTHR10909:SF250">
    <property type="entry name" value="PEROXISOMAL ACYL-COENZYME A OXIDASE 1"/>
    <property type="match status" value="1"/>
</dbReference>
<evidence type="ECO:0000259" key="2">
    <source>
        <dbReference type="Pfam" id="PF22924"/>
    </source>
</evidence>
<dbReference type="InterPro" id="IPR029320">
    <property type="entry name" value="Acyl-CoA_ox_N"/>
</dbReference>
<dbReference type="GO" id="GO:0003997">
    <property type="term" value="F:acyl-CoA oxidase activity"/>
    <property type="evidence" value="ECO:0007669"/>
    <property type="project" value="InterPro"/>
</dbReference>
<dbReference type="PANTHER" id="PTHR10909">
    <property type="entry name" value="ELECTRON TRANSPORT OXIDOREDUCTASE"/>
    <property type="match status" value="1"/>
</dbReference>
<comment type="caution">
    <text evidence="3">The sequence shown here is derived from an EMBL/GenBank/DDBJ whole genome shotgun (WGS) entry which is preliminary data.</text>
</comment>
<dbReference type="SUPFAM" id="SSF47203">
    <property type="entry name" value="Acyl-CoA dehydrogenase C-terminal domain-like"/>
    <property type="match status" value="1"/>
</dbReference>
<name>A0A433DCL5_9FUNG</name>
<feature type="domain" description="Acyl-coenzyme A oxidase N-terminal" evidence="1">
    <location>
        <begin position="18"/>
        <end position="133"/>
    </location>
</feature>
<dbReference type="InterPro" id="IPR036250">
    <property type="entry name" value="AcylCo_DH-like_C"/>
</dbReference>
<dbReference type="FunFam" id="2.40.110.10:FF:000075">
    <property type="entry name" value="Acyl-coenzyme A oxidase"/>
    <property type="match status" value="1"/>
</dbReference>
<dbReference type="FunFam" id="1.10.540.10:FF:000006">
    <property type="entry name" value="Acyl-coenzyme A oxidase"/>
    <property type="match status" value="1"/>
</dbReference>
<evidence type="ECO:0000259" key="1">
    <source>
        <dbReference type="Pfam" id="PF14749"/>
    </source>
</evidence>
<protein>
    <submittedName>
        <fullName evidence="3">Acyl-CoA dehydrogenase/oxidase</fullName>
    </submittedName>
</protein>
<dbReference type="OrthoDB" id="538336at2759"/>
<feature type="domain" description="Acyl-CoA oxidase C-alpha1" evidence="2">
    <location>
        <begin position="342"/>
        <end position="466"/>
    </location>
</feature>
<dbReference type="Gene3D" id="2.40.110.10">
    <property type="entry name" value="Butyryl-CoA Dehydrogenase, subunit A, domain 2"/>
    <property type="match status" value="2"/>
</dbReference>
<evidence type="ECO:0000313" key="4">
    <source>
        <dbReference type="Proteomes" id="UP000268093"/>
    </source>
</evidence>
<dbReference type="Proteomes" id="UP000268093">
    <property type="component" value="Unassembled WGS sequence"/>
</dbReference>
<keyword evidence="4" id="KW-1185">Reference proteome</keyword>
<dbReference type="GO" id="GO:0055088">
    <property type="term" value="P:lipid homeostasis"/>
    <property type="evidence" value="ECO:0007669"/>
    <property type="project" value="TreeGrafter"/>
</dbReference>
<dbReference type="Gene3D" id="1.10.540.10">
    <property type="entry name" value="Acyl-CoA dehydrogenase/oxidase, N-terminal domain"/>
    <property type="match status" value="1"/>
</dbReference>
<dbReference type="InterPro" id="IPR009100">
    <property type="entry name" value="AcylCoA_DH/oxidase_NM_dom_sf"/>
</dbReference>
<dbReference type="InterPro" id="IPR046373">
    <property type="entry name" value="Acyl-CoA_Oxase/DH_mid-dom_sf"/>
</dbReference>
<evidence type="ECO:0000313" key="3">
    <source>
        <dbReference type="EMBL" id="RUP48569.1"/>
    </source>
</evidence>
<dbReference type="EMBL" id="RBNI01003232">
    <property type="protein sequence ID" value="RUP48569.1"/>
    <property type="molecule type" value="Genomic_DNA"/>
</dbReference>
<reference evidence="3 4" key="1">
    <citation type="journal article" date="2018" name="New Phytol.">
        <title>Phylogenomics of Endogonaceae and evolution of mycorrhizas within Mucoromycota.</title>
        <authorList>
            <person name="Chang Y."/>
            <person name="Desiro A."/>
            <person name="Na H."/>
            <person name="Sandor L."/>
            <person name="Lipzen A."/>
            <person name="Clum A."/>
            <person name="Barry K."/>
            <person name="Grigoriev I.V."/>
            <person name="Martin F.M."/>
            <person name="Stajich J.E."/>
            <person name="Smith M.E."/>
            <person name="Bonito G."/>
            <person name="Spatafora J.W."/>
        </authorList>
    </citation>
    <scope>NUCLEOTIDE SEQUENCE [LARGE SCALE GENOMIC DNA]</scope>
    <source>
        <strain evidence="3 4">GMNB39</strain>
    </source>
</reference>
<dbReference type="InterPro" id="IPR055060">
    <property type="entry name" value="ACOX_C_alpha1"/>
</dbReference>
<dbReference type="InterPro" id="IPR037069">
    <property type="entry name" value="AcylCoA_DH/ox_N_sf"/>
</dbReference>
<dbReference type="GO" id="GO:0005777">
    <property type="term" value="C:peroxisome"/>
    <property type="evidence" value="ECO:0007669"/>
    <property type="project" value="InterPro"/>
</dbReference>
<dbReference type="GO" id="GO:0005504">
    <property type="term" value="F:fatty acid binding"/>
    <property type="evidence" value="ECO:0007669"/>
    <property type="project" value="TreeGrafter"/>
</dbReference>
<proteinExistence type="predicted"/>
<dbReference type="Pfam" id="PF14749">
    <property type="entry name" value="Acyl-CoA_ox_N"/>
    <property type="match status" value="1"/>
</dbReference>
<gene>
    <name evidence="3" type="ORF">BC936DRAFT_144385</name>
</gene>